<comment type="caution">
    <text evidence="5">The sequence shown here is derived from an EMBL/GenBank/DDBJ whole genome shotgun (WGS) entry which is preliminary data.</text>
</comment>
<dbReference type="Proteomes" id="UP000298416">
    <property type="component" value="Unassembled WGS sequence"/>
</dbReference>
<dbReference type="Gene3D" id="1.20.58.2010">
    <property type="entry name" value="PRONE domain, subdomain 1"/>
    <property type="match status" value="1"/>
</dbReference>
<protein>
    <recommendedName>
        <fullName evidence="4">PRONE domain-containing protein</fullName>
    </recommendedName>
</protein>
<organism evidence="5">
    <name type="scientific">Salvia splendens</name>
    <name type="common">Scarlet sage</name>
    <dbReference type="NCBI Taxonomy" id="180675"/>
    <lineage>
        <taxon>Eukaryota</taxon>
        <taxon>Viridiplantae</taxon>
        <taxon>Streptophyta</taxon>
        <taxon>Embryophyta</taxon>
        <taxon>Tracheophyta</taxon>
        <taxon>Spermatophyta</taxon>
        <taxon>Magnoliopsida</taxon>
        <taxon>eudicotyledons</taxon>
        <taxon>Gunneridae</taxon>
        <taxon>Pentapetalae</taxon>
        <taxon>asterids</taxon>
        <taxon>lamiids</taxon>
        <taxon>Lamiales</taxon>
        <taxon>Lamiaceae</taxon>
        <taxon>Nepetoideae</taxon>
        <taxon>Mentheae</taxon>
        <taxon>Salviinae</taxon>
        <taxon>Salvia</taxon>
        <taxon>Salvia subgen. Calosphace</taxon>
        <taxon>core Calosphace</taxon>
    </lineage>
</organism>
<accession>A0A8X8WM84</accession>
<keyword evidence="6" id="KW-1185">Reference proteome</keyword>
<feature type="domain" description="PRONE" evidence="4">
    <location>
        <begin position="75"/>
        <end position="432"/>
    </location>
</feature>
<dbReference type="Gene3D" id="1.20.58.1310">
    <property type="entry name" value="PRONE domain, subdomain 2"/>
    <property type="match status" value="1"/>
</dbReference>
<feature type="compositionally biased region" description="Pro residues" evidence="3">
    <location>
        <begin position="59"/>
        <end position="68"/>
    </location>
</feature>
<dbReference type="FunFam" id="1.20.58.1310:FF:000001">
    <property type="entry name" value="Rop guanine nucleotide exchange factor 9"/>
    <property type="match status" value="1"/>
</dbReference>
<evidence type="ECO:0000256" key="3">
    <source>
        <dbReference type="SAM" id="MobiDB-lite"/>
    </source>
</evidence>
<dbReference type="InterPro" id="IPR038937">
    <property type="entry name" value="RopGEF"/>
</dbReference>
<evidence type="ECO:0000313" key="6">
    <source>
        <dbReference type="Proteomes" id="UP000298416"/>
    </source>
</evidence>
<feature type="region of interest" description="Disordered" evidence="3">
    <location>
        <begin position="35"/>
        <end position="76"/>
    </location>
</feature>
<reference evidence="5" key="1">
    <citation type="submission" date="2018-01" db="EMBL/GenBank/DDBJ databases">
        <authorList>
            <person name="Mao J.F."/>
        </authorList>
    </citation>
    <scope>NUCLEOTIDE SEQUENCE</scope>
    <source>
        <strain evidence="5">Huo1</strain>
        <tissue evidence="5">Leaf</tissue>
    </source>
</reference>
<evidence type="ECO:0000313" key="5">
    <source>
        <dbReference type="EMBL" id="KAG6398085.1"/>
    </source>
</evidence>
<proteinExistence type="predicted"/>
<feature type="region of interest" description="Disordered" evidence="3">
    <location>
        <begin position="425"/>
        <end position="469"/>
    </location>
</feature>
<dbReference type="Pfam" id="PF03759">
    <property type="entry name" value="PRONE"/>
    <property type="match status" value="1"/>
</dbReference>
<feature type="region of interest" description="Disordered" evidence="3">
    <location>
        <begin position="1"/>
        <end position="20"/>
    </location>
</feature>
<feature type="compositionally biased region" description="Basic and acidic residues" evidence="3">
    <location>
        <begin position="432"/>
        <end position="463"/>
    </location>
</feature>
<dbReference type="GO" id="GO:0005085">
    <property type="term" value="F:guanyl-nucleotide exchange factor activity"/>
    <property type="evidence" value="ECO:0007669"/>
    <property type="project" value="UniProtKB-UniRule"/>
</dbReference>
<evidence type="ECO:0000256" key="2">
    <source>
        <dbReference type="PROSITE-ProRule" id="PRU00663"/>
    </source>
</evidence>
<sequence>MVKEMEETAEDQAEPSRSSKLWRFRGMLVSSATKFRRNLNDSNNVNNGSDEAAAAPTLPQDPPPPLVQPRPGGLLSRTENVKSHMDMMKEKFAKLLLGEDMSGRGNGVSSALALSNAITNLAASAYGEMKKLEPMAPDTKVKWRKEIDWLLSVTDSIVEFVAVTQNKEDGTTFEVMATRQRNDLHVNIPALRKLDTMLLDCLDNFKEPHEFFYGSKDGEKAQRSDDKWWIPVPRVPPNGLSENNRKWLQHQKDSVNQVLKAAMAINAQVLNEMEIPEAYIDSLPKNGRVSLGDAIYKTITEDFFDPDCLLSSLDLSSEHKIVELKNKIEASVVIWKRKMNAKDNKWGSAVSTEKREILEDRAETVLLILKHRFPGTPQSDLDITKIESNKDVGHAVLESYSRILETLAFTVLSRIEDVMSADAQARGSATAEKTKSIKVSDKVAVAKEETEQQQRETEGKTTNDENADA</sequence>
<dbReference type="FunFam" id="1.20.58.2010:FF:000003">
    <property type="entry name" value="Rop guanine nucleotide exchange factor 14"/>
    <property type="match status" value="1"/>
</dbReference>
<reference evidence="5" key="2">
    <citation type="submission" date="2020-08" db="EMBL/GenBank/DDBJ databases">
        <title>Plant Genome Project.</title>
        <authorList>
            <person name="Zhang R.-G."/>
        </authorList>
    </citation>
    <scope>NUCLEOTIDE SEQUENCE</scope>
    <source>
        <strain evidence="5">Huo1</strain>
        <tissue evidence="5">Leaf</tissue>
    </source>
</reference>
<evidence type="ECO:0000259" key="4">
    <source>
        <dbReference type="PROSITE" id="PS51334"/>
    </source>
</evidence>
<gene>
    <name evidence="5" type="ORF">SASPL_139536</name>
</gene>
<feature type="compositionally biased region" description="Low complexity" evidence="3">
    <location>
        <begin position="40"/>
        <end position="58"/>
    </location>
</feature>
<dbReference type="PANTHER" id="PTHR33101:SF70">
    <property type="entry name" value="ROP GUANINE NUCLEOTIDE EXCHANGE FACTOR 12-LIKE"/>
    <property type="match status" value="1"/>
</dbReference>
<dbReference type="InterPro" id="IPR005512">
    <property type="entry name" value="PRONE_dom"/>
</dbReference>
<dbReference type="PANTHER" id="PTHR33101">
    <property type="entry name" value="ROP GUANINE NUCLEOTIDE EXCHANGE FACTOR 1"/>
    <property type="match status" value="1"/>
</dbReference>
<dbReference type="AlphaFoldDB" id="A0A8X8WM84"/>
<dbReference type="PROSITE" id="PS51334">
    <property type="entry name" value="PRONE"/>
    <property type="match status" value="1"/>
</dbReference>
<evidence type="ECO:0000256" key="1">
    <source>
        <dbReference type="ARBA" id="ARBA00022658"/>
    </source>
</evidence>
<dbReference type="EMBL" id="PNBA02000015">
    <property type="protein sequence ID" value="KAG6398085.1"/>
    <property type="molecule type" value="Genomic_DNA"/>
</dbReference>
<name>A0A8X8WM84_SALSN</name>
<keyword evidence="1 2" id="KW-0344">Guanine-nucleotide releasing factor</keyword>